<dbReference type="RefSeq" id="WP_099089750.1">
    <property type="nucleotide sequence ID" value="NZ_CP093217.1"/>
</dbReference>
<evidence type="ECO:0000256" key="2">
    <source>
        <dbReference type="SAM" id="Phobius"/>
    </source>
</evidence>
<keyword evidence="2" id="KW-0812">Transmembrane</keyword>
<protein>
    <submittedName>
        <fullName evidence="3">DUF805 domain-containing protein</fullName>
    </submittedName>
</protein>
<feature type="transmembrane region" description="Helical" evidence="2">
    <location>
        <begin position="140"/>
        <end position="163"/>
    </location>
</feature>
<reference evidence="4" key="4">
    <citation type="submission" date="2022-03" db="EMBL/GenBank/DDBJ databases">
        <title>Complete Genome Sequence of Staphylococcus edaphicus strain CCM 8731.</title>
        <authorList>
            <person name="Rimmer C.O."/>
            <person name="Thomas J.C."/>
        </authorList>
    </citation>
    <scope>NUCLEOTIDE SEQUENCE</scope>
    <source>
        <strain evidence="4">CCM 8731</strain>
    </source>
</reference>
<feature type="transmembrane region" description="Helical" evidence="2">
    <location>
        <begin position="30"/>
        <end position="53"/>
    </location>
</feature>
<proteinExistence type="predicted"/>
<dbReference type="Proteomes" id="UP000223828">
    <property type="component" value="Unassembled WGS sequence"/>
</dbReference>
<evidence type="ECO:0000313" key="6">
    <source>
        <dbReference type="Proteomes" id="UP001056588"/>
    </source>
</evidence>
<organism evidence="3 5">
    <name type="scientific">Staphylococcus edaphicus</name>
    <dbReference type="NCBI Taxonomy" id="1955013"/>
    <lineage>
        <taxon>Bacteria</taxon>
        <taxon>Bacillati</taxon>
        <taxon>Bacillota</taxon>
        <taxon>Bacilli</taxon>
        <taxon>Bacillales</taxon>
        <taxon>Staphylococcaceae</taxon>
        <taxon>Staphylococcus</taxon>
    </lineage>
</organism>
<name>A0A2C6WS63_9STAP</name>
<reference evidence="3" key="3">
    <citation type="submission" date="2017-10" db="EMBL/GenBank/DDBJ databases">
        <authorList>
            <person name="Vrbovska V."/>
            <person name="Kovarovic V."/>
            <person name="Indrakova A."/>
        </authorList>
    </citation>
    <scope>NUCLEOTIDE SEQUENCE</scope>
    <source>
        <strain evidence="3">CCM 8730</strain>
    </source>
</reference>
<evidence type="ECO:0000313" key="5">
    <source>
        <dbReference type="Proteomes" id="UP000223828"/>
    </source>
</evidence>
<reference evidence="3" key="1">
    <citation type="journal article" date="2017" name="Appl. Environ. Microbiol.">
        <title>Staphylococcus edaphicus sp. nov., isolated in Antarctica, harbours mecC gene and genomic islands with suspected role in adaptation to extreme environment.</title>
        <authorList>
            <person name="Pantucek R."/>
            <person name="Sedlacek I."/>
            <person name="Indrakova A."/>
            <person name="Vrbovska V."/>
            <person name="Maslanova I."/>
            <person name="Kovarovic V."/>
            <person name="Svec P."/>
            <person name="Kralova S."/>
            <person name="Kristofova L."/>
            <person name="Keklakova J."/>
            <person name="Petras P."/>
            <person name="Doskar J."/>
        </authorList>
    </citation>
    <scope>NUCLEOTIDE SEQUENCE</scope>
    <source>
        <strain evidence="3">CCM 8730</strain>
    </source>
</reference>
<dbReference type="InterPro" id="IPR008523">
    <property type="entry name" value="DUF805"/>
</dbReference>
<dbReference type="OrthoDB" id="9812349at2"/>
<dbReference type="AlphaFoldDB" id="A0A2C6WS63"/>
<feature type="region of interest" description="Disordered" evidence="1">
    <location>
        <begin position="174"/>
        <end position="238"/>
    </location>
</feature>
<evidence type="ECO:0000256" key="1">
    <source>
        <dbReference type="SAM" id="MobiDB-lite"/>
    </source>
</evidence>
<sequence>MERSIGFGQALKLFWKNYVNFKGRSRRREYWYMALWHLIFLLPSLILAVAGLITLGTGAASYSDAAMGTGIIVMFLGWIYSIIYGLATIVPNWAILIRRFHDTGRTMLIPLINLGVIVVSYPILIAISVRDPDYTNPINIVLVVIIYLAYLAINIYMIVICCLDSERKTNKYGSSHKYGNHIQTSDNRLNSTSYNDASKHEETSENVIQTNNNENHNDEAHHRSVDDKKAPNNDNLKS</sequence>
<gene>
    <name evidence="3" type="ORF">BTJ66_04340</name>
    <name evidence="4" type="ORF">MNY58_03055</name>
</gene>
<dbReference type="Proteomes" id="UP001056588">
    <property type="component" value="Chromosome"/>
</dbReference>
<feature type="transmembrane region" description="Helical" evidence="2">
    <location>
        <begin position="108"/>
        <end position="128"/>
    </location>
</feature>
<accession>A0A2C6WS63</accession>
<dbReference type="PANTHER" id="PTHR34980:SF2">
    <property type="entry name" value="INNER MEMBRANE PROTEIN YHAH-RELATED"/>
    <property type="match status" value="1"/>
</dbReference>
<reference evidence="5" key="2">
    <citation type="submission" date="2017-10" db="EMBL/GenBank/DDBJ databases">
        <title>Staphylococcus edaphicus sp. nov., isolated in Antarctica, harbouring mecC gene and genomic islands essential in adaptation to extreme environment.</title>
        <authorList>
            <person name="Pantucek R."/>
            <person name="Sedlacek I."/>
            <person name="Indrakova A."/>
            <person name="Vrbovska V."/>
            <person name="Maslanova I."/>
            <person name="Kovarovic V."/>
            <person name="Svec P."/>
            <person name="Kralova S."/>
            <person name="Kristofova L."/>
            <person name="Keklakova J."/>
            <person name="Petras P."/>
            <person name="Doskar J."/>
        </authorList>
    </citation>
    <scope>NUCLEOTIDE SEQUENCE [LARGE SCALE GENOMIC DNA]</scope>
    <source>
        <strain evidence="5">CCM 5085</strain>
    </source>
</reference>
<keyword evidence="2" id="KW-1133">Transmembrane helix</keyword>
<dbReference type="GO" id="GO:0005886">
    <property type="term" value="C:plasma membrane"/>
    <property type="evidence" value="ECO:0007669"/>
    <property type="project" value="TreeGrafter"/>
</dbReference>
<feature type="transmembrane region" description="Helical" evidence="2">
    <location>
        <begin position="65"/>
        <end position="87"/>
    </location>
</feature>
<keyword evidence="6" id="KW-1185">Reference proteome</keyword>
<evidence type="ECO:0000313" key="4">
    <source>
        <dbReference type="EMBL" id="UQW82099.1"/>
    </source>
</evidence>
<evidence type="ECO:0000313" key="3">
    <source>
        <dbReference type="EMBL" id="PHK50307.1"/>
    </source>
</evidence>
<dbReference type="EMBL" id="CP093217">
    <property type="protein sequence ID" value="UQW82099.1"/>
    <property type="molecule type" value="Genomic_DNA"/>
</dbReference>
<dbReference type="EMBL" id="MRZN01000004">
    <property type="protein sequence ID" value="PHK50307.1"/>
    <property type="molecule type" value="Genomic_DNA"/>
</dbReference>
<dbReference type="PANTHER" id="PTHR34980">
    <property type="entry name" value="INNER MEMBRANE PROTEIN-RELATED-RELATED"/>
    <property type="match status" value="1"/>
</dbReference>
<keyword evidence="2" id="KW-0472">Membrane</keyword>
<feature type="compositionally biased region" description="Basic and acidic residues" evidence="1">
    <location>
        <begin position="215"/>
        <end position="238"/>
    </location>
</feature>
<feature type="compositionally biased region" description="Polar residues" evidence="1">
    <location>
        <begin position="181"/>
        <end position="196"/>
    </location>
</feature>
<dbReference type="Pfam" id="PF05656">
    <property type="entry name" value="DUF805"/>
    <property type="match status" value="1"/>
</dbReference>